<evidence type="ECO:0008006" key="4">
    <source>
        <dbReference type="Google" id="ProtNLM"/>
    </source>
</evidence>
<dbReference type="SUPFAM" id="SSF53756">
    <property type="entry name" value="UDP-Glycosyltransferase/glycogen phosphorylase"/>
    <property type="match status" value="1"/>
</dbReference>
<protein>
    <recommendedName>
        <fullName evidence="4">Glycosyl transferase family 1 domain-containing protein</fullName>
    </recommendedName>
</protein>
<organism evidence="2 3">
    <name type="scientific">Streptomyces caniferus</name>
    <dbReference type="NCBI Taxonomy" id="285557"/>
    <lineage>
        <taxon>Bacteria</taxon>
        <taxon>Bacillati</taxon>
        <taxon>Actinomycetota</taxon>
        <taxon>Actinomycetes</taxon>
        <taxon>Kitasatosporales</taxon>
        <taxon>Streptomycetaceae</taxon>
        <taxon>Streptomyces</taxon>
    </lineage>
</organism>
<dbReference type="EMBL" id="BLIN01000005">
    <property type="protein sequence ID" value="GFE10510.1"/>
    <property type="molecule type" value="Genomic_DNA"/>
</dbReference>
<accession>A0A640SHN0</accession>
<dbReference type="Proteomes" id="UP000435837">
    <property type="component" value="Unassembled WGS sequence"/>
</dbReference>
<reference evidence="2 3" key="1">
    <citation type="submission" date="2019-12" db="EMBL/GenBank/DDBJ databases">
        <title>Whole genome shotgun sequence of Streptomyces caniferus NBRC 15389.</title>
        <authorList>
            <person name="Ichikawa N."/>
            <person name="Kimura A."/>
            <person name="Kitahashi Y."/>
            <person name="Komaki H."/>
            <person name="Tamura T."/>
        </authorList>
    </citation>
    <scope>NUCLEOTIDE SEQUENCE [LARGE SCALE GENOMIC DNA]</scope>
    <source>
        <strain evidence="2 3">NBRC 15389</strain>
    </source>
</reference>
<dbReference type="AlphaFoldDB" id="A0A640SHN0"/>
<proteinExistence type="predicted"/>
<dbReference type="Gene3D" id="3.40.50.2000">
    <property type="entry name" value="Glycogen Phosphorylase B"/>
    <property type="match status" value="1"/>
</dbReference>
<evidence type="ECO:0000313" key="2">
    <source>
        <dbReference type="EMBL" id="GFE10510.1"/>
    </source>
</evidence>
<feature type="region of interest" description="Disordered" evidence="1">
    <location>
        <begin position="78"/>
        <end position="100"/>
    </location>
</feature>
<sequence length="100" mass="11073">MREAVEGKAARAGQISGWLRRPQLWKAFTEHDVLVMPSTIREAMGRVALAAQACGLPSSTNPCTTDWLRDRRTLSAPRAAQTLSRRMSPRGVVAVSDRRQ</sequence>
<dbReference type="OrthoDB" id="9809227at2"/>
<comment type="caution">
    <text evidence="2">The sequence shown here is derived from an EMBL/GenBank/DDBJ whole genome shotgun (WGS) entry which is preliminary data.</text>
</comment>
<evidence type="ECO:0000313" key="3">
    <source>
        <dbReference type="Proteomes" id="UP000435837"/>
    </source>
</evidence>
<name>A0A640SHN0_9ACTN</name>
<gene>
    <name evidence="2" type="ORF">Scani_67780</name>
</gene>
<evidence type="ECO:0000256" key="1">
    <source>
        <dbReference type="SAM" id="MobiDB-lite"/>
    </source>
</evidence>